<gene>
    <name evidence="1" type="ORF">GBB84_29675</name>
</gene>
<feature type="non-terminal residue" evidence="1">
    <location>
        <position position="1"/>
    </location>
</feature>
<organism evidence="1 2">
    <name type="scientific">Citrobacter telavivensis</name>
    <dbReference type="NCBI Taxonomy" id="2653932"/>
    <lineage>
        <taxon>Bacteria</taxon>
        <taxon>Pseudomonadati</taxon>
        <taxon>Pseudomonadota</taxon>
        <taxon>Gammaproteobacteria</taxon>
        <taxon>Enterobacterales</taxon>
        <taxon>Enterobacteriaceae</taxon>
        <taxon>Citrobacter</taxon>
    </lineage>
</organism>
<evidence type="ECO:0000313" key="2">
    <source>
        <dbReference type="Proteomes" id="UP000475079"/>
    </source>
</evidence>
<dbReference type="AlphaFoldDB" id="A0A6L5EKA4"/>
<feature type="non-terminal residue" evidence="1">
    <location>
        <position position="98"/>
    </location>
</feature>
<proteinExistence type="predicted"/>
<name>A0A6L5EKA4_9ENTR</name>
<dbReference type="Proteomes" id="UP000475079">
    <property type="component" value="Unassembled WGS sequence"/>
</dbReference>
<accession>A0A6L5EKA4</accession>
<protein>
    <submittedName>
        <fullName evidence="1">Diguanylate cyclase</fullName>
    </submittedName>
</protein>
<evidence type="ECO:0000313" key="1">
    <source>
        <dbReference type="EMBL" id="MPQ55000.1"/>
    </source>
</evidence>
<reference evidence="1 2" key="1">
    <citation type="submission" date="2019-10" db="EMBL/GenBank/DDBJ databases">
        <title>Characterization of a new Citrobacter species.</title>
        <authorList>
            <person name="Goncalves Ribeiro T."/>
            <person name="Izdebski R."/>
            <person name="Urbanowicz P."/>
            <person name="Carmeli Y."/>
            <person name="Gniadkowski M."/>
            <person name="Peixe L."/>
        </authorList>
    </citation>
    <scope>NUCLEOTIDE SEQUENCE [LARGE SCALE GENOMIC DNA]</scope>
    <source>
        <strain evidence="1 2">NMI7905_11</strain>
    </source>
</reference>
<keyword evidence="2" id="KW-1185">Reference proteome</keyword>
<sequence>GYYRVRYTLHTPTASLRRLEAGEAYKQHNRHLLRGYLSVLDDQAEETSEAGASDLESRNNRLQLALQLNQRAQQEQLEHLERVRGQQDLILRLARQRY</sequence>
<dbReference type="EMBL" id="WHIY01000291">
    <property type="protein sequence ID" value="MPQ55000.1"/>
    <property type="molecule type" value="Genomic_DNA"/>
</dbReference>
<comment type="caution">
    <text evidence="1">The sequence shown here is derived from an EMBL/GenBank/DDBJ whole genome shotgun (WGS) entry which is preliminary data.</text>
</comment>